<gene>
    <name evidence="1" type="ORF">BWGO95_05406</name>
</gene>
<protein>
    <submittedName>
        <fullName evidence="1">Uncharacterized protein</fullName>
    </submittedName>
</protein>
<evidence type="ECO:0000313" key="2">
    <source>
        <dbReference type="Proteomes" id="UP000195696"/>
    </source>
</evidence>
<sequence>MLVGASSFWCYFSVNRYIGKIVDIFEFVIDILAKPLI</sequence>
<dbReference type="Proteomes" id="UP000195696">
    <property type="component" value="Unassembled WGS sequence"/>
</dbReference>
<accession>A0A1G4EWP8</accession>
<evidence type="ECO:0000313" key="1">
    <source>
        <dbReference type="EMBL" id="SCB71181.1"/>
    </source>
</evidence>
<dbReference type="AlphaFoldDB" id="A0A1G4EWP8"/>
<name>A0A1G4EWP8_BACMY</name>
<reference evidence="1 2" key="1">
    <citation type="submission" date="2016-08" db="EMBL/GenBank/DDBJ databases">
        <authorList>
            <person name="Seilhamer J.J."/>
        </authorList>
    </citation>
    <scope>NUCLEOTIDE SEQUENCE [LARGE SCALE GENOMIC DNA]</scope>
    <source>
        <strain evidence="1 2">SDA_GO95</strain>
    </source>
</reference>
<dbReference type="EMBL" id="FMAK01000059">
    <property type="protein sequence ID" value="SCB71181.1"/>
    <property type="molecule type" value="Genomic_DNA"/>
</dbReference>
<organism evidence="1 2">
    <name type="scientific">Bacillus mycoides</name>
    <dbReference type="NCBI Taxonomy" id="1405"/>
    <lineage>
        <taxon>Bacteria</taxon>
        <taxon>Bacillati</taxon>
        <taxon>Bacillota</taxon>
        <taxon>Bacilli</taxon>
        <taxon>Bacillales</taxon>
        <taxon>Bacillaceae</taxon>
        <taxon>Bacillus</taxon>
        <taxon>Bacillus cereus group</taxon>
    </lineage>
</organism>
<proteinExistence type="predicted"/>